<protein>
    <submittedName>
        <fullName evidence="3">DUF1801 domain-containing protein</fullName>
    </submittedName>
</protein>
<gene>
    <name evidence="3" type="ORF">P8192_12795</name>
</gene>
<accession>A0ABY8H6E0</accession>
<evidence type="ECO:0000313" key="3">
    <source>
        <dbReference type="EMBL" id="WFP16248.1"/>
    </source>
</evidence>
<keyword evidence="4" id="KW-1185">Reference proteome</keyword>
<feature type="domain" description="YdhG-like" evidence="2">
    <location>
        <begin position="124"/>
        <end position="223"/>
    </location>
</feature>
<reference evidence="3 4" key="1">
    <citation type="submission" date="2023-04" db="EMBL/GenBank/DDBJ databases">
        <title>Funneling lignin-derived compounds into biodiesel using alkali-halophilic Citricoccus sp. P2.</title>
        <authorList>
            <person name="Luo C.-B."/>
        </authorList>
    </citation>
    <scope>NUCLEOTIDE SEQUENCE [LARGE SCALE GENOMIC DNA]</scope>
    <source>
        <strain evidence="3 4">P2</strain>
    </source>
</reference>
<dbReference type="RefSeq" id="WP_278157401.1">
    <property type="nucleotide sequence ID" value="NZ_CP121252.1"/>
</dbReference>
<evidence type="ECO:0000259" key="2">
    <source>
        <dbReference type="Pfam" id="PF08818"/>
    </source>
</evidence>
<evidence type="ECO:0000256" key="1">
    <source>
        <dbReference type="SAM" id="MobiDB-lite"/>
    </source>
</evidence>
<dbReference type="InterPro" id="IPR014922">
    <property type="entry name" value="YdhG-like"/>
</dbReference>
<dbReference type="EMBL" id="CP121252">
    <property type="protein sequence ID" value="WFP16248.1"/>
    <property type="molecule type" value="Genomic_DNA"/>
</dbReference>
<dbReference type="Proteomes" id="UP001219037">
    <property type="component" value="Chromosome"/>
</dbReference>
<dbReference type="Pfam" id="PF08818">
    <property type="entry name" value="DUF1801"/>
    <property type="match status" value="1"/>
</dbReference>
<organism evidence="3 4">
    <name type="scientific">Citricoccus muralis</name>
    <dbReference type="NCBI Taxonomy" id="169134"/>
    <lineage>
        <taxon>Bacteria</taxon>
        <taxon>Bacillati</taxon>
        <taxon>Actinomycetota</taxon>
        <taxon>Actinomycetes</taxon>
        <taxon>Micrococcales</taxon>
        <taxon>Micrococcaceae</taxon>
        <taxon>Citricoccus</taxon>
    </lineage>
</organism>
<sequence>MTAPDHRTGQRTPLDAVPGTSAPLRGALAEAGYPDLESLDGADYATLKALHGVGARGLERLQAALLEKGLSFSGTIPAPRGNGVTVTAGHTGVVASDIKTKPTNVSPAEYIETLDTPRRVEHGRLLLELFTRVTGAEPVMWGPSMIGYGETHYVSAAGREGDWFHVGFSPRKAKLSFYGLTSHPGYEQQLQRLGKHTVGASCLYVNKPEDIDLAVLEEMLTDAWNAQPQGC</sequence>
<evidence type="ECO:0000313" key="4">
    <source>
        <dbReference type="Proteomes" id="UP001219037"/>
    </source>
</evidence>
<name>A0ABY8H6E0_9MICC</name>
<feature type="region of interest" description="Disordered" evidence="1">
    <location>
        <begin position="1"/>
        <end position="22"/>
    </location>
</feature>
<proteinExistence type="predicted"/>